<feature type="compositionally biased region" description="Low complexity" evidence="1">
    <location>
        <begin position="64"/>
        <end position="77"/>
    </location>
</feature>
<accession>A0A9P0TMP4</accession>
<gene>
    <name evidence="2" type="ORF">PIBRA_LOCUS8476</name>
</gene>
<protein>
    <submittedName>
        <fullName evidence="2">Uncharacterized protein</fullName>
    </submittedName>
</protein>
<dbReference type="AlphaFoldDB" id="A0A9P0TMP4"/>
<dbReference type="Proteomes" id="UP001152562">
    <property type="component" value="Unassembled WGS sequence"/>
</dbReference>
<name>A0A9P0TMP4_PIEBR</name>
<evidence type="ECO:0000313" key="3">
    <source>
        <dbReference type="Proteomes" id="UP001152562"/>
    </source>
</evidence>
<evidence type="ECO:0000256" key="1">
    <source>
        <dbReference type="SAM" id="MobiDB-lite"/>
    </source>
</evidence>
<proteinExistence type="predicted"/>
<feature type="region of interest" description="Disordered" evidence="1">
    <location>
        <begin position="41"/>
        <end position="95"/>
    </location>
</feature>
<dbReference type="EMBL" id="CALOZG010000027">
    <property type="protein sequence ID" value="CAH4032034.1"/>
    <property type="molecule type" value="Genomic_DNA"/>
</dbReference>
<keyword evidence="3" id="KW-1185">Reference proteome</keyword>
<sequence>MYTSVCAETLVHSPILRRDEFLMVILTKGAAELTNYTMTKPNLIRRRRQHKVKKVGRSGRKRGAPVASSPGGPPAARSTRKRPTPPGADGGAGHD</sequence>
<reference evidence="2" key="1">
    <citation type="submission" date="2022-05" db="EMBL/GenBank/DDBJ databases">
        <authorList>
            <person name="Okamura Y."/>
        </authorList>
    </citation>
    <scope>NUCLEOTIDE SEQUENCE</scope>
</reference>
<organism evidence="2 3">
    <name type="scientific">Pieris brassicae</name>
    <name type="common">White butterfly</name>
    <name type="synonym">Large white butterfly</name>
    <dbReference type="NCBI Taxonomy" id="7116"/>
    <lineage>
        <taxon>Eukaryota</taxon>
        <taxon>Metazoa</taxon>
        <taxon>Ecdysozoa</taxon>
        <taxon>Arthropoda</taxon>
        <taxon>Hexapoda</taxon>
        <taxon>Insecta</taxon>
        <taxon>Pterygota</taxon>
        <taxon>Neoptera</taxon>
        <taxon>Endopterygota</taxon>
        <taxon>Lepidoptera</taxon>
        <taxon>Glossata</taxon>
        <taxon>Ditrysia</taxon>
        <taxon>Papilionoidea</taxon>
        <taxon>Pieridae</taxon>
        <taxon>Pierinae</taxon>
        <taxon>Pieris</taxon>
    </lineage>
</organism>
<comment type="caution">
    <text evidence="2">The sequence shown here is derived from an EMBL/GenBank/DDBJ whole genome shotgun (WGS) entry which is preliminary data.</text>
</comment>
<feature type="compositionally biased region" description="Basic residues" evidence="1">
    <location>
        <begin position="43"/>
        <end position="63"/>
    </location>
</feature>
<evidence type="ECO:0000313" key="2">
    <source>
        <dbReference type="EMBL" id="CAH4032034.1"/>
    </source>
</evidence>